<organism evidence="2 3">
    <name type="scientific">Elysia crispata</name>
    <name type="common">lettuce slug</name>
    <dbReference type="NCBI Taxonomy" id="231223"/>
    <lineage>
        <taxon>Eukaryota</taxon>
        <taxon>Metazoa</taxon>
        <taxon>Spiralia</taxon>
        <taxon>Lophotrochozoa</taxon>
        <taxon>Mollusca</taxon>
        <taxon>Gastropoda</taxon>
        <taxon>Heterobranchia</taxon>
        <taxon>Euthyneura</taxon>
        <taxon>Panpulmonata</taxon>
        <taxon>Sacoglossa</taxon>
        <taxon>Placobranchoidea</taxon>
        <taxon>Plakobranchidae</taxon>
        <taxon>Elysia</taxon>
    </lineage>
</organism>
<evidence type="ECO:0000256" key="1">
    <source>
        <dbReference type="SAM" id="MobiDB-lite"/>
    </source>
</evidence>
<evidence type="ECO:0000313" key="2">
    <source>
        <dbReference type="EMBL" id="KAK3752286.1"/>
    </source>
</evidence>
<feature type="compositionally biased region" description="Polar residues" evidence="1">
    <location>
        <begin position="1"/>
        <end position="11"/>
    </location>
</feature>
<gene>
    <name evidence="2" type="ORF">RRG08_011246</name>
</gene>
<proteinExistence type="predicted"/>
<dbReference type="EMBL" id="JAWDGP010005772">
    <property type="protein sequence ID" value="KAK3752286.1"/>
    <property type="molecule type" value="Genomic_DNA"/>
</dbReference>
<comment type="caution">
    <text evidence="2">The sequence shown here is derived from an EMBL/GenBank/DDBJ whole genome shotgun (WGS) entry which is preliminary data.</text>
</comment>
<keyword evidence="3" id="KW-1185">Reference proteome</keyword>
<evidence type="ECO:0000313" key="3">
    <source>
        <dbReference type="Proteomes" id="UP001283361"/>
    </source>
</evidence>
<dbReference type="AlphaFoldDB" id="A0AAE1D1P7"/>
<accession>A0AAE1D1P7</accession>
<name>A0AAE1D1P7_9GAST</name>
<feature type="region of interest" description="Disordered" evidence="1">
    <location>
        <begin position="1"/>
        <end position="45"/>
    </location>
</feature>
<reference evidence="2" key="1">
    <citation type="journal article" date="2023" name="G3 (Bethesda)">
        <title>A reference genome for the long-term kleptoplast-retaining sea slug Elysia crispata morphotype clarki.</title>
        <authorList>
            <person name="Eastman K.E."/>
            <person name="Pendleton A.L."/>
            <person name="Shaikh M.A."/>
            <person name="Suttiyut T."/>
            <person name="Ogas R."/>
            <person name="Tomko P."/>
            <person name="Gavelis G."/>
            <person name="Widhalm J.R."/>
            <person name="Wisecaver J.H."/>
        </authorList>
    </citation>
    <scope>NUCLEOTIDE SEQUENCE</scope>
    <source>
        <strain evidence="2">ECLA1</strain>
    </source>
</reference>
<protein>
    <submittedName>
        <fullName evidence="2">Uncharacterized protein</fullName>
    </submittedName>
</protein>
<dbReference type="Proteomes" id="UP001283361">
    <property type="component" value="Unassembled WGS sequence"/>
</dbReference>
<sequence length="82" mass="8829">MVVTHLTSTRYSSHPPPCPPQPPPSHPISGHPAKSVTDASSSMRGSSWISDHYRVNSGQIWRAARLADGPEQDLAWSSLAAL</sequence>
<feature type="compositionally biased region" description="Pro residues" evidence="1">
    <location>
        <begin position="14"/>
        <end position="26"/>
    </location>
</feature>